<dbReference type="GO" id="GO:0004631">
    <property type="term" value="F:phosphomevalonate kinase activity"/>
    <property type="evidence" value="ECO:0007669"/>
    <property type="project" value="UniProtKB-EC"/>
</dbReference>
<feature type="domain" description="GHMP kinase C-terminal" evidence="13">
    <location>
        <begin position="395"/>
        <end position="453"/>
    </location>
</feature>
<evidence type="ECO:0000256" key="10">
    <source>
        <dbReference type="ARBA" id="ARBA00023098"/>
    </source>
</evidence>
<dbReference type="PANTHER" id="PTHR31814:SF2">
    <property type="entry name" value="PHOSPHOMEVALONATE KINASE"/>
    <property type="match status" value="1"/>
</dbReference>
<keyword evidence="7" id="KW-0418">Kinase</keyword>
<evidence type="ECO:0000259" key="12">
    <source>
        <dbReference type="Pfam" id="PF00288"/>
    </source>
</evidence>
<dbReference type="GO" id="GO:0005777">
    <property type="term" value="C:peroxisome"/>
    <property type="evidence" value="ECO:0007669"/>
    <property type="project" value="TreeGrafter"/>
</dbReference>
<evidence type="ECO:0000256" key="1">
    <source>
        <dbReference type="ARBA" id="ARBA00005017"/>
    </source>
</evidence>
<accession>A0A152A0Y0</accession>
<dbReference type="PANTHER" id="PTHR31814">
    <property type="match status" value="1"/>
</dbReference>
<evidence type="ECO:0000259" key="13">
    <source>
        <dbReference type="Pfam" id="PF08544"/>
    </source>
</evidence>
<keyword evidence="6" id="KW-0547">Nucleotide-binding</keyword>
<comment type="caution">
    <text evidence="14">The sequence shown here is derived from an EMBL/GenBank/DDBJ whole genome shotgun (WGS) entry which is preliminary data.</text>
</comment>
<protein>
    <recommendedName>
        <fullName evidence="3">phosphomevalonate kinase</fullName>
        <ecNumber evidence="3">2.7.4.2</ecNumber>
    </recommendedName>
</protein>
<name>A0A152A0Y0_TIELA</name>
<dbReference type="SUPFAM" id="SSF54211">
    <property type="entry name" value="Ribosomal protein S5 domain 2-like"/>
    <property type="match status" value="1"/>
</dbReference>
<dbReference type="InterPro" id="IPR016005">
    <property type="entry name" value="Erg8"/>
</dbReference>
<evidence type="ECO:0000256" key="9">
    <source>
        <dbReference type="ARBA" id="ARBA00022955"/>
    </source>
</evidence>
<dbReference type="GO" id="GO:0005524">
    <property type="term" value="F:ATP binding"/>
    <property type="evidence" value="ECO:0007669"/>
    <property type="project" value="UniProtKB-KW"/>
</dbReference>
<evidence type="ECO:0000256" key="7">
    <source>
        <dbReference type="ARBA" id="ARBA00022777"/>
    </source>
</evidence>
<dbReference type="EMBL" id="LODT01000020">
    <property type="protein sequence ID" value="KYQ99776.1"/>
    <property type="molecule type" value="Genomic_DNA"/>
</dbReference>
<organism evidence="14 15">
    <name type="scientific">Tieghemostelium lacteum</name>
    <name type="common">Slime mold</name>
    <name type="synonym">Dictyostelium lacteum</name>
    <dbReference type="NCBI Taxonomy" id="361077"/>
    <lineage>
        <taxon>Eukaryota</taxon>
        <taxon>Amoebozoa</taxon>
        <taxon>Evosea</taxon>
        <taxon>Eumycetozoa</taxon>
        <taxon>Dictyostelia</taxon>
        <taxon>Dictyosteliales</taxon>
        <taxon>Raperosteliaceae</taxon>
        <taxon>Tieghemostelium</taxon>
    </lineage>
</organism>
<dbReference type="GO" id="GO:0010142">
    <property type="term" value="P:farnesyl diphosphate biosynthetic process, mevalonate pathway"/>
    <property type="evidence" value="ECO:0007669"/>
    <property type="project" value="TreeGrafter"/>
</dbReference>
<dbReference type="AlphaFoldDB" id="A0A152A0Y0"/>
<dbReference type="OrthoDB" id="10262935at2759"/>
<dbReference type="InterPro" id="IPR013750">
    <property type="entry name" value="GHMP_kinase_C_dom"/>
</dbReference>
<proteinExistence type="inferred from homology"/>
<evidence type="ECO:0000256" key="2">
    <source>
        <dbReference type="ARBA" id="ARBA00006495"/>
    </source>
</evidence>
<sequence>MNQTAKIICCSAPGKVLVTGGYLVLDRQYEGIVFTVDSRFYSFASGYSDALKTTLVADTDYKYCCNIIVNSPQFKSSQEYQLYRNSNSTQPYKLVPKNPESYRENKYVENTILYTMIATEAIISESHPEKSIESLLKNHLSITIVGDNGFYSQIPQLKERGLSITYDSLKQLPDFLPVTGTLQEIQKTGLGSSAALVSSLTSSLLCYFGLIDLNKSEDKQLLHNLAQICHCIAQGKIGSGFDISSAVYGSQVYRRFSPSVIQEILDLYDKQQFPSSQNLYKIIKSVKWDNDHNDMPLPPGLKLMLADVSIGSNTPVMVRKILEWRKSNPEESLQIWTDINKNNSLVKDAFSALIELSKSNSTQYHQDLKSSSLIDQNDWKNEQSVVIRQLVKIRESFLEIRRLMRLMGEKADVPLEPKEQTQLADETMSQFGCIAAGVPGAGGFDALFAIIIDNELTSATVKSTWMNYKECQVLALLLEEDPKGCQIDEKHSLSKFKINL</sequence>
<evidence type="ECO:0000256" key="6">
    <source>
        <dbReference type="ARBA" id="ARBA00022741"/>
    </source>
</evidence>
<dbReference type="InterPro" id="IPR006204">
    <property type="entry name" value="GHMP_kinase_N_dom"/>
</dbReference>
<dbReference type="Gene3D" id="3.30.230.10">
    <property type="match status" value="1"/>
</dbReference>
<dbReference type="Proteomes" id="UP000076078">
    <property type="component" value="Unassembled WGS sequence"/>
</dbReference>
<evidence type="ECO:0000313" key="15">
    <source>
        <dbReference type="Proteomes" id="UP000076078"/>
    </source>
</evidence>
<dbReference type="UniPathway" id="UPA00057">
    <property type="reaction ID" value="UER00099"/>
</dbReference>
<dbReference type="NCBIfam" id="TIGR01219">
    <property type="entry name" value="Pmev_kin_ERG8"/>
    <property type="match status" value="1"/>
</dbReference>
<evidence type="ECO:0000256" key="4">
    <source>
        <dbReference type="ARBA" id="ARBA00022516"/>
    </source>
</evidence>
<dbReference type="Gene3D" id="3.30.70.890">
    <property type="entry name" value="GHMP kinase, C-terminal domain"/>
    <property type="match status" value="1"/>
</dbReference>
<evidence type="ECO:0000256" key="11">
    <source>
        <dbReference type="ARBA" id="ARBA00023221"/>
    </source>
</evidence>
<keyword evidence="15" id="KW-1185">Reference proteome</keyword>
<dbReference type="PIRSF" id="PIRSF017288">
    <property type="entry name" value="PMK_GHMP_euk"/>
    <property type="match status" value="1"/>
</dbReference>
<dbReference type="InterPro" id="IPR035102">
    <property type="entry name" value="Phosphomevalonate_kinase"/>
</dbReference>
<dbReference type="GO" id="GO:0006694">
    <property type="term" value="P:steroid biosynthetic process"/>
    <property type="evidence" value="ECO:0007669"/>
    <property type="project" value="UniProtKB-KW"/>
</dbReference>
<keyword evidence="4" id="KW-0444">Lipid biosynthesis</keyword>
<keyword evidence="10" id="KW-0443">Lipid metabolism</keyword>
<dbReference type="Pfam" id="PF00288">
    <property type="entry name" value="GHMP_kinases_N"/>
    <property type="match status" value="1"/>
</dbReference>
<dbReference type="STRING" id="361077.A0A152A0Y0"/>
<feature type="domain" description="GHMP kinase N-terminal" evidence="12">
    <location>
        <begin position="186"/>
        <end position="249"/>
    </location>
</feature>
<evidence type="ECO:0000256" key="3">
    <source>
        <dbReference type="ARBA" id="ARBA00012958"/>
    </source>
</evidence>
<dbReference type="GO" id="GO:0019287">
    <property type="term" value="P:isopentenyl diphosphate biosynthetic process, mevalonate pathway"/>
    <property type="evidence" value="ECO:0007669"/>
    <property type="project" value="UniProtKB-UniPathway"/>
</dbReference>
<keyword evidence="9" id="KW-0752">Steroid biosynthesis</keyword>
<dbReference type="FunCoup" id="A0A152A0Y0">
    <property type="interactions" value="97"/>
</dbReference>
<dbReference type="InParanoid" id="A0A152A0Y0"/>
<reference evidence="14 15" key="1">
    <citation type="submission" date="2015-12" db="EMBL/GenBank/DDBJ databases">
        <title>Dictyostelia acquired genes for synthesis and detection of signals that induce cell-type specialization by lateral gene transfer from prokaryotes.</title>
        <authorList>
            <person name="Gloeckner G."/>
            <person name="Schaap P."/>
        </authorList>
    </citation>
    <scope>NUCLEOTIDE SEQUENCE [LARGE SCALE GENOMIC DNA]</scope>
    <source>
        <strain evidence="14 15">TK</strain>
    </source>
</reference>
<evidence type="ECO:0000256" key="8">
    <source>
        <dbReference type="ARBA" id="ARBA00022840"/>
    </source>
</evidence>
<gene>
    <name evidence="14" type="ORF">DLAC_03721</name>
</gene>
<dbReference type="InterPro" id="IPR036554">
    <property type="entry name" value="GHMP_kinase_C_sf"/>
</dbReference>
<dbReference type="EC" id="2.7.4.2" evidence="3"/>
<comment type="similarity">
    <text evidence="2">Belongs to the GHMP kinase family. Mevalonate kinase subfamily.</text>
</comment>
<comment type="pathway">
    <text evidence="1">Isoprenoid biosynthesis; isopentenyl diphosphate biosynthesis via mevalonate pathway; isopentenyl diphosphate from (R)-mevalonate: step 2/3.</text>
</comment>
<dbReference type="InterPro" id="IPR014721">
    <property type="entry name" value="Ribsml_uS5_D2-typ_fold_subgr"/>
</dbReference>
<evidence type="ECO:0000313" key="14">
    <source>
        <dbReference type="EMBL" id="KYQ99776.1"/>
    </source>
</evidence>
<dbReference type="Pfam" id="PF08544">
    <property type="entry name" value="GHMP_kinases_C"/>
    <property type="match status" value="1"/>
</dbReference>
<keyword evidence="8" id="KW-0067">ATP-binding</keyword>
<keyword evidence="5" id="KW-0808">Transferase</keyword>
<dbReference type="OMA" id="LVIHRTM"/>
<dbReference type="InterPro" id="IPR020568">
    <property type="entry name" value="Ribosomal_Su5_D2-typ_SF"/>
</dbReference>
<keyword evidence="11" id="KW-0753">Steroid metabolism</keyword>
<evidence type="ECO:0000256" key="5">
    <source>
        <dbReference type="ARBA" id="ARBA00022679"/>
    </source>
</evidence>